<dbReference type="STRING" id="871325.SAMN05444349_11484"/>
<evidence type="ECO:0000313" key="1">
    <source>
        <dbReference type="EMBL" id="SHF25883.1"/>
    </source>
</evidence>
<reference evidence="1 2" key="1">
    <citation type="submission" date="2016-11" db="EMBL/GenBank/DDBJ databases">
        <authorList>
            <person name="Jaros S."/>
            <person name="Januszkiewicz K."/>
            <person name="Wedrychowicz H."/>
        </authorList>
    </citation>
    <scope>NUCLEOTIDE SEQUENCE [LARGE SCALE GENOMIC DNA]</scope>
    <source>
        <strain evidence="1 2">DSM 26883</strain>
    </source>
</reference>
<dbReference type="SUPFAM" id="SSF50969">
    <property type="entry name" value="YVTN repeat-like/Quinoprotein amine dehydrogenase"/>
    <property type="match status" value="1"/>
</dbReference>
<sequence>MAKFAKVENGNVVVINEYGGRIRTFSPNSGGKAVFADYNPSNGKILVTTERGVVIVCDDNGGQLKSFSGNGNIRTARWSGKDVFVENNNGSCELRFENGGWIRSM</sequence>
<organism evidence="1 2">
    <name type="scientific">Bacteroides faecichinchillae</name>
    <dbReference type="NCBI Taxonomy" id="871325"/>
    <lineage>
        <taxon>Bacteria</taxon>
        <taxon>Pseudomonadati</taxon>
        <taxon>Bacteroidota</taxon>
        <taxon>Bacteroidia</taxon>
        <taxon>Bacteroidales</taxon>
        <taxon>Bacteroidaceae</taxon>
        <taxon>Bacteroides</taxon>
    </lineage>
</organism>
<accession>A0A1M5A6F1</accession>
<proteinExistence type="predicted"/>
<dbReference type="AlphaFoldDB" id="A0A1M5A6F1"/>
<dbReference type="InterPro" id="IPR011044">
    <property type="entry name" value="Quino_amine_DH_bsu"/>
</dbReference>
<protein>
    <submittedName>
        <fullName evidence="1">Uncharacterized protein</fullName>
    </submittedName>
</protein>
<dbReference type="EMBL" id="FQVD01000014">
    <property type="protein sequence ID" value="SHF25883.1"/>
    <property type="molecule type" value="Genomic_DNA"/>
</dbReference>
<dbReference type="Gene3D" id="2.130.10.10">
    <property type="entry name" value="YVTN repeat-like/Quinoprotein amine dehydrogenase"/>
    <property type="match status" value="1"/>
</dbReference>
<evidence type="ECO:0000313" key="2">
    <source>
        <dbReference type="Proteomes" id="UP000184436"/>
    </source>
</evidence>
<gene>
    <name evidence="1" type="ORF">SAMN05444349_11484</name>
</gene>
<dbReference type="InterPro" id="IPR015943">
    <property type="entry name" value="WD40/YVTN_repeat-like_dom_sf"/>
</dbReference>
<dbReference type="RefSeq" id="WP_025075045.1">
    <property type="nucleotide sequence ID" value="NZ_FQVD01000014.1"/>
</dbReference>
<keyword evidence="2" id="KW-1185">Reference proteome</keyword>
<dbReference type="Proteomes" id="UP000184436">
    <property type="component" value="Unassembled WGS sequence"/>
</dbReference>
<name>A0A1M5A6F1_9BACE</name>